<feature type="compositionally biased region" description="Low complexity" evidence="7">
    <location>
        <begin position="284"/>
        <end position="297"/>
    </location>
</feature>
<evidence type="ECO:0000256" key="7">
    <source>
        <dbReference type="SAM" id="MobiDB-lite"/>
    </source>
</evidence>
<evidence type="ECO:0000259" key="8">
    <source>
        <dbReference type="Pfam" id="PF01464"/>
    </source>
</evidence>
<keyword evidence="5" id="KW-0184">Conjugation</keyword>
<dbReference type="CAZy" id="GH23">
    <property type="family name" value="Glycoside Hydrolase Family 23"/>
</dbReference>
<evidence type="ECO:0000256" key="5">
    <source>
        <dbReference type="ARBA" id="ARBA00022971"/>
    </source>
</evidence>
<keyword evidence="4" id="KW-0963">Cytoplasm</keyword>
<dbReference type="RefSeq" id="WP_012128525.1">
    <property type="nucleotide sequence ID" value="NC_009783.1"/>
</dbReference>
<gene>
    <name evidence="9" type="ordered locus">VIBHAR_02998</name>
</gene>
<evidence type="ECO:0000256" key="4">
    <source>
        <dbReference type="ARBA" id="ARBA00022490"/>
    </source>
</evidence>
<evidence type="ECO:0000256" key="2">
    <source>
        <dbReference type="ARBA" id="ARBA00007183"/>
    </source>
</evidence>
<dbReference type="GO" id="GO:0005737">
    <property type="term" value="C:cytoplasm"/>
    <property type="evidence" value="ECO:0007669"/>
    <property type="project" value="UniProtKB-SubCell"/>
</dbReference>
<reference evidence="9 10" key="1">
    <citation type="submission" date="2007-08" db="EMBL/GenBank/DDBJ databases">
        <authorList>
            <consortium name="The Vibrio harveyi Genome Sequencing Project"/>
            <person name="Bassler B."/>
            <person name="Clifton S.W."/>
            <person name="Fulton L."/>
            <person name="Delehaunty K."/>
            <person name="Fronick C."/>
            <person name="Harrison M."/>
            <person name="Markivic C."/>
            <person name="Fulton R."/>
            <person name="Tin-Wollam A.-M."/>
            <person name="Shah N."/>
            <person name="Pepin K."/>
            <person name="Nash W."/>
            <person name="Thiruvilangam P."/>
            <person name="Bhonagiri V."/>
            <person name="Waters C."/>
            <person name="Tu K.C."/>
            <person name="Irgon J."/>
            <person name="Wilson R.K."/>
        </authorList>
    </citation>
    <scope>NUCLEOTIDE SEQUENCE [LARGE SCALE GENOMIC DNA]</scope>
    <source>
        <strain evidence="10">ATCC BAA-1116 / BB120</strain>
    </source>
</reference>
<feature type="domain" description="Transglycosylase SLT" evidence="8">
    <location>
        <begin position="130"/>
        <end position="230"/>
    </location>
</feature>
<dbReference type="Proteomes" id="UP000008152">
    <property type="component" value="Chromosome I"/>
</dbReference>
<dbReference type="Pfam" id="PF05509">
    <property type="entry name" value="TraY"/>
    <property type="match status" value="1"/>
</dbReference>
<dbReference type="AlphaFoldDB" id="A7MUK8"/>
<evidence type="ECO:0000256" key="1">
    <source>
        <dbReference type="ARBA" id="ARBA00004496"/>
    </source>
</evidence>
<name>A7MUK8_VIBC1</name>
<evidence type="ECO:0000256" key="6">
    <source>
        <dbReference type="ARBA" id="ARBA00023125"/>
    </source>
</evidence>
<dbReference type="SUPFAM" id="SSF53955">
    <property type="entry name" value="Lysozyme-like"/>
    <property type="match status" value="1"/>
</dbReference>
<evidence type="ECO:0000256" key="3">
    <source>
        <dbReference type="ARBA" id="ARBA00020541"/>
    </source>
</evidence>
<organism evidence="9 10">
    <name type="scientific">Vibrio campbellii (strain ATCC BAA-1116)</name>
    <dbReference type="NCBI Taxonomy" id="2902295"/>
    <lineage>
        <taxon>Bacteria</taxon>
        <taxon>Pseudomonadati</taxon>
        <taxon>Pseudomonadota</taxon>
        <taxon>Gammaproteobacteria</taxon>
        <taxon>Vibrionales</taxon>
        <taxon>Vibrionaceae</taxon>
        <taxon>Vibrio</taxon>
    </lineage>
</organism>
<dbReference type="GO" id="GO:0003677">
    <property type="term" value="F:DNA binding"/>
    <property type="evidence" value="ECO:0007669"/>
    <property type="project" value="UniProtKB-KW"/>
</dbReference>
<dbReference type="InterPro" id="IPR023346">
    <property type="entry name" value="Lysozyme-like_dom_sf"/>
</dbReference>
<dbReference type="PATRIC" id="fig|338187.25.peg.3192"/>
<dbReference type="KEGG" id="vha:VIBHAR_02998"/>
<evidence type="ECO:0000313" key="10">
    <source>
        <dbReference type="Proteomes" id="UP000008152"/>
    </source>
</evidence>
<dbReference type="EMBL" id="CP000789">
    <property type="protein sequence ID" value="ABU71949.1"/>
    <property type="molecule type" value="Genomic_DNA"/>
</dbReference>
<comment type="subcellular location">
    <subcellularLocation>
        <location evidence="1">Cytoplasm</location>
    </subcellularLocation>
</comment>
<keyword evidence="6" id="KW-0238">DNA-binding</keyword>
<feature type="region of interest" description="Disordered" evidence="7">
    <location>
        <begin position="282"/>
        <end position="305"/>
    </location>
</feature>
<evidence type="ECO:0000313" key="9">
    <source>
        <dbReference type="EMBL" id="ABU71949.1"/>
    </source>
</evidence>
<dbReference type="InterPro" id="IPR008258">
    <property type="entry name" value="Transglycosylase_SLT_dom_1"/>
</dbReference>
<accession>A7MUK8</accession>
<protein>
    <recommendedName>
        <fullName evidence="3">Relaxosome protein TraY</fullName>
    </recommendedName>
</protein>
<dbReference type="Pfam" id="PF01464">
    <property type="entry name" value="SLT"/>
    <property type="match status" value="1"/>
</dbReference>
<dbReference type="CDD" id="cd16892">
    <property type="entry name" value="LT_VirB1-like"/>
    <property type="match status" value="1"/>
</dbReference>
<proteinExistence type="inferred from homology"/>
<sequence length="316" mass="36203">MDNKELIEGKLTLDQQTYDLLNQASQRSFRSLKKEASLRLIDHVQRFHHSPQNKLDEIVFKTSIKIPIRVRKSVVPCLYRGKYKVKTLVDEYSIRLKDHLKRYPPYQRLVSYRRKNMLLELSALIPLLNTCQSQVDASILKRLIDNESSRNPYAIAVVGAKPVNQPKTKLEAIQIATDLEKQGFKYSLGLMQIYKENFPAYGMTIETAFDACKSIEVGADIYAKCYHRAKAQAPNKAHQQHLDDAASCYYSNNFTRGYQGEGEKGLSYVEKFNRAKKLPSNTISESYDSTSESSQLSKPTPPKQAHSWDVFGDFTY</sequence>
<comment type="similarity">
    <text evidence="2">Belongs to the TraY family.</text>
</comment>
<dbReference type="Gene3D" id="1.10.530.10">
    <property type="match status" value="1"/>
</dbReference>
<dbReference type="InterPro" id="IPR008876">
    <property type="entry name" value="TraY"/>
</dbReference>